<dbReference type="InterPro" id="IPR036322">
    <property type="entry name" value="WD40_repeat_dom_sf"/>
</dbReference>
<dbReference type="PRINTS" id="PR00320">
    <property type="entry name" value="GPROTEINBRPT"/>
</dbReference>
<dbReference type="InterPro" id="IPR015943">
    <property type="entry name" value="WD40/YVTN_repeat-like_dom_sf"/>
</dbReference>
<dbReference type="CDD" id="cd00200">
    <property type="entry name" value="WD40"/>
    <property type="match status" value="2"/>
</dbReference>
<feature type="repeat" description="WD" evidence="3">
    <location>
        <begin position="959"/>
        <end position="1000"/>
    </location>
</feature>
<feature type="repeat" description="WD" evidence="3">
    <location>
        <begin position="1170"/>
        <end position="1211"/>
    </location>
</feature>
<feature type="repeat" description="WD" evidence="3">
    <location>
        <begin position="625"/>
        <end position="657"/>
    </location>
</feature>
<dbReference type="SUPFAM" id="SSF50978">
    <property type="entry name" value="WD40 repeat-like"/>
    <property type="match status" value="2"/>
</dbReference>
<evidence type="ECO:0000313" key="6">
    <source>
        <dbReference type="Proteomes" id="UP000637578"/>
    </source>
</evidence>
<keyword evidence="1 3" id="KW-0853">WD repeat</keyword>
<dbReference type="InterPro" id="IPR027417">
    <property type="entry name" value="P-loop_NTPase"/>
</dbReference>
<dbReference type="SMART" id="SM00320">
    <property type="entry name" value="WD40"/>
    <property type="match status" value="14"/>
</dbReference>
<gene>
    <name evidence="5" type="ORF">GCM10012275_10600</name>
</gene>
<proteinExistence type="predicted"/>
<dbReference type="PROSITE" id="PS50294">
    <property type="entry name" value="WD_REPEATS_REGION"/>
    <property type="match status" value="11"/>
</dbReference>
<feature type="repeat" description="WD" evidence="3">
    <location>
        <begin position="1086"/>
        <end position="1127"/>
    </location>
</feature>
<comment type="caution">
    <text evidence="5">The sequence shown here is derived from an EMBL/GenBank/DDBJ whole genome shotgun (WGS) entry which is preliminary data.</text>
</comment>
<dbReference type="InterPro" id="IPR020472">
    <property type="entry name" value="WD40_PAC1"/>
</dbReference>
<reference evidence="5" key="2">
    <citation type="submission" date="2020-09" db="EMBL/GenBank/DDBJ databases">
        <authorList>
            <person name="Sun Q."/>
            <person name="Zhou Y."/>
        </authorList>
    </citation>
    <scope>NUCLEOTIDE SEQUENCE</scope>
    <source>
        <strain evidence="5">CGMCC 4.5737</strain>
    </source>
</reference>
<organism evidence="5 6">
    <name type="scientific">Longimycelium tulufanense</name>
    <dbReference type="NCBI Taxonomy" id="907463"/>
    <lineage>
        <taxon>Bacteria</taxon>
        <taxon>Bacillati</taxon>
        <taxon>Actinomycetota</taxon>
        <taxon>Actinomycetes</taxon>
        <taxon>Pseudonocardiales</taxon>
        <taxon>Pseudonocardiaceae</taxon>
        <taxon>Longimycelium</taxon>
    </lineage>
</organism>
<dbReference type="Pfam" id="PF00400">
    <property type="entry name" value="WD40"/>
    <property type="match status" value="12"/>
</dbReference>
<feature type="repeat" description="WD" evidence="3">
    <location>
        <begin position="793"/>
        <end position="834"/>
    </location>
</feature>
<dbReference type="PROSITE" id="PS50082">
    <property type="entry name" value="WD_REPEATS_2"/>
    <property type="match status" value="12"/>
</dbReference>
<dbReference type="InterPro" id="IPR001680">
    <property type="entry name" value="WD40_rpt"/>
</dbReference>
<feature type="repeat" description="WD" evidence="3">
    <location>
        <begin position="1128"/>
        <end position="1169"/>
    </location>
</feature>
<dbReference type="PROSITE" id="PS00678">
    <property type="entry name" value="WD_REPEATS_1"/>
    <property type="match status" value="7"/>
</dbReference>
<protein>
    <recommendedName>
        <fullName evidence="4">Novel STAND NTPase 1 domain-containing protein</fullName>
    </recommendedName>
</protein>
<keyword evidence="2" id="KW-0677">Repeat</keyword>
<evidence type="ECO:0000256" key="2">
    <source>
        <dbReference type="ARBA" id="ARBA00022737"/>
    </source>
</evidence>
<dbReference type="Pfam" id="PF20703">
    <property type="entry name" value="nSTAND1"/>
    <property type="match status" value="1"/>
</dbReference>
<evidence type="ECO:0000256" key="1">
    <source>
        <dbReference type="ARBA" id="ARBA00022574"/>
    </source>
</evidence>
<dbReference type="InterPro" id="IPR019775">
    <property type="entry name" value="WD40_repeat_CS"/>
</dbReference>
<name>A0A8J3CB26_9PSEU</name>
<dbReference type="AlphaFoldDB" id="A0A8J3CB26"/>
<accession>A0A8J3CB26</accession>
<feature type="domain" description="Novel STAND NTPase 1" evidence="4">
    <location>
        <begin position="111"/>
        <end position="493"/>
    </location>
</feature>
<reference evidence="5" key="1">
    <citation type="journal article" date="2014" name="Int. J. Syst. Evol. Microbiol.">
        <title>Complete genome sequence of Corynebacterium casei LMG S-19264T (=DSM 44701T), isolated from a smear-ripened cheese.</title>
        <authorList>
            <consortium name="US DOE Joint Genome Institute (JGI-PGF)"/>
            <person name="Walter F."/>
            <person name="Albersmeier A."/>
            <person name="Kalinowski J."/>
            <person name="Ruckert C."/>
        </authorList>
    </citation>
    <scope>NUCLEOTIDE SEQUENCE</scope>
    <source>
        <strain evidence="5">CGMCC 4.5737</strain>
    </source>
</reference>
<feature type="repeat" description="WD" evidence="3">
    <location>
        <begin position="667"/>
        <end position="708"/>
    </location>
</feature>
<dbReference type="PANTHER" id="PTHR19848:SF8">
    <property type="entry name" value="F-BOX AND WD REPEAT DOMAIN CONTAINING 7"/>
    <property type="match status" value="1"/>
</dbReference>
<dbReference type="RefSeq" id="WP_189054485.1">
    <property type="nucleotide sequence ID" value="NZ_BMMK01000003.1"/>
</dbReference>
<feature type="repeat" description="WD" evidence="3">
    <location>
        <begin position="1044"/>
        <end position="1085"/>
    </location>
</feature>
<feature type="repeat" description="WD" evidence="3">
    <location>
        <begin position="1009"/>
        <end position="1043"/>
    </location>
</feature>
<dbReference type="InterPro" id="IPR049052">
    <property type="entry name" value="nSTAND1"/>
</dbReference>
<dbReference type="EMBL" id="BMMK01000003">
    <property type="protein sequence ID" value="GGM41477.1"/>
    <property type="molecule type" value="Genomic_DNA"/>
</dbReference>
<dbReference type="Gene3D" id="3.40.50.300">
    <property type="entry name" value="P-loop containing nucleotide triphosphate hydrolases"/>
    <property type="match status" value="1"/>
</dbReference>
<dbReference type="Gene3D" id="2.130.10.10">
    <property type="entry name" value="YVTN repeat-like/Quinoprotein amine dehydrogenase"/>
    <property type="match status" value="5"/>
</dbReference>
<feature type="repeat" description="WD" evidence="3">
    <location>
        <begin position="709"/>
        <end position="750"/>
    </location>
</feature>
<feature type="repeat" description="WD" evidence="3">
    <location>
        <begin position="927"/>
        <end position="958"/>
    </location>
</feature>
<evidence type="ECO:0000313" key="5">
    <source>
        <dbReference type="EMBL" id="GGM41477.1"/>
    </source>
</evidence>
<dbReference type="SUPFAM" id="SSF52540">
    <property type="entry name" value="P-loop containing nucleoside triphosphate hydrolases"/>
    <property type="match status" value="1"/>
</dbReference>
<evidence type="ECO:0000256" key="3">
    <source>
        <dbReference type="PROSITE-ProRule" id="PRU00221"/>
    </source>
</evidence>
<sequence>MAREGVTPVPRPERSLDADATALTRFAADLRLLRQKAGTPTYRELSHRVHYSATTLCDAAGGKKLPSLAVALAYVRACGGDEGEWEQRWRAVAAESNTNGASAEATATESPYVGLAAFGTADADRFFGRECLVDNLTCQLRSGRFLALFGASGAGKSSLLRAGLIPQLQDAGWEHLLLTPGAHPLENCAAQLARLTGNTAHQLYLDLDRDERALHRVVLQALTDRPQSVDLVLIVDQFEELFTLCRDDAERDRFVAMLLAAAEAANSRARVVLGVRADFYGRCALHPGLARAVNAGQLLLGPMSTDELRRAITQPAARSGCTVEGALLAQLVAEAAGRPGVLPLLSHALRETWARRRGTALTLTGYQATGGIPHALALTAERAYQDLTEHQREIARSLFLRAVAPGEGTEDTKRRIGLDELDTEDPDTAAVVEALAATRLLTVDTDTVELSHEALITSWPRLRRWVETNREGLRVHRRLTEAAQSWAATGQDAALLHRGSRLAAAQEWARDNPTAVTALERAFLDASRDVEQQRGRRRRLLTVLGVLLVLLAVATSVVAVHQRRMVEAQHRQAQSRALAAKAMAILGVQPEAAVRLATRAFRLSPTREARSALLTADSGPFAARLVGHTDRVTGVVFSPDGNQVATSSRDRTVRLWDRGHRREVARFQGHTDAVQDVAFSPDGTLLASVGDDGTARLWSATERREVTVLGTGLGQVYRVRFSPDGRLVAGAGQTGVVHLWDVGSGARVTDVPTGSTGVNDLAFSPDGRTLVTAGADGKVRLWDVETRTETAAIAAHGNGATSVTFSPDGHLLATTGFDWTIRLWDVDTRQERTTIATDFGGVPRIAFSPDGQVLATAGGGGGKGINLWEISSRRKITSLSSDALTSAIAVSPDGATVAGDSGDYSVRLWHTRGTALRSSPFAAFTGVAFSPDGEILATGRTDGTLRLWDVPARREIGVLTGSDRPLGGVAFSPDGTTVAAGVQDGTVQLWDVVNRTEIVTLRGHGGPVVAGVAFSPDGSLLATTSTDGTLKLWDVARRVEVATIPSPTTHFTEVKFAPDGRTVATAGEDGVVRLWDVDTHRELAILHGHTAPILGMEFRPDGRVLATAGADQTVRTWDLVEHRELATLTGHTGPVEGLAFSPDGRTVASTGYDRTVRLWDTVNQTEIATLSGHTDLVVGAEFDPDGTVLATTGLDGTTRLWRLDADQSAVRLCRLAGDNLTDDEWRRLTPDAQLDPGCRSAD</sequence>
<dbReference type="Proteomes" id="UP000637578">
    <property type="component" value="Unassembled WGS sequence"/>
</dbReference>
<keyword evidence="6" id="KW-1185">Reference proteome</keyword>
<feature type="repeat" description="WD" evidence="3">
    <location>
        <begin position="751"/>
        <end position="792"/>
    </location>
</feature>
<dbReference type="PANTHER" id="PTHR19848">
    <property type="entry name" value="WD40 REPEAT PROTEIN"/>
    <property type="match status" value="1"/>
</dbReference>
<evidence type="ECO:0000259" key="4">
    <source>
        <dbReference type="Pfam" id="PF20703"/>
    </source>
</evidence>